<keyword evidence="4" id="KW-1185">Reference proteome</keyword>
<sequence length="317" mass="35484">MGNQVGGAFVVYYNNQEIYHSCFRLSNHASVYLAELTAISTALDYVAVNNISQANIISDARSVLLALENPNNLEPHTVALKHKLVNLSGKIQLYWIKAHVGFAGNEKADEYAKQATTQQSIDIATSINIHVVKNLIKRELMVNWQHRWDSSTKGRSVYSLFPKVSTNRVQGDFFLNQLITGHGALAIYQQRFFGKTANCRCGHPIEDIHHIIYVCPLWDSIREKFFPRNFQSVKRELLLFNSISKTGLKEIMCNKLQTPLQELEDEGDVLGGGLVPLWLGRHGCPVSAARFLGVLGGVAVVAWLISFACLSACRYTY</sequence>
<reference evidence="3 4" key="1">
    <citation type="submission" date="2021-06" db="EMBL/GenBank/DDBJ databases">
        <title>Caerostris darwini draft genome.</title>
        <authorList>
            <person name="Kono N."/>
            <person name="Arakawa K."/>
        </authorList>
    </citation>
    <scope>NUCLEOTIDE SEQUENCE [LARGE SCALE GENOMIC DNA]</scope>
</reference>
<comment type="caution">
    <text evidence="3">The sequence shown here is derived from an EMBL/GenBank/DDBJ whole genome shotgun (WGS) entry which is preliminary data.</text>
</comment>
<evidence type="ECO:0000313" key="3">
    <source>
        <dbReference type="EMBL" id="GIX87697.1"/>
    </source>
</evidence>
<keyword evidence="1" id="KW-0472">Membrane</keyword>
<dbReference type="SUPFAM" id="SSF53098">
    <property type="entry name" value="Ribonuclease H-like"/>
    <property type="match status" value="1"/>
</dbReference>
<evidence type="ECO:0000313" key="4">
    <source>
        <dbReference type="Proteomes" id="UP001054837"/>
    </source>
</evidence>
<organism evidence="3 4">
    <name type="scientific">Caerostris darwini</name>
    <dbReference type="NCBI Taxonomy" id="1538125"/>
    <lineage>
        <taxon>Eukaryota</taxon>
        <taxon>Metazoa</taxon>
        <taxon>Ecdysozoa</taxon>
        <taxon>Arthropoda</taxon>
        <taxon>Chelicerata</taxon>
        <taxon>Arachnida</taxon>
        <taxon>Araneae</taxon>
        <taxon>Araneomorphae</taxon>
        <taxon>Entelegynae</taxon>
        <taxon>Araneoidea</taxon>
        <taxon>Araneidae</taxon>
        <taxon>Caerostris</taxon>
    </lineage>
</organism>
<dbReference type="EMBL" id="BPLQ01002024">
    <property type="protein sequence ID" value="GIX87697.1"/>
    <property type="molecule type" value="Genomic_DNA"/>
</dbReference>
<keyword evidence="1" id="KW-1133">Transmembrane helix</keyword>
<dbReference type="Pfam" id="PF00075">
    <property type="entry name" value="RNase_H"/>
    <property type="match status" value="1"/>
</dbReference>
<dbReference type="CDD" id="cd09276">
    <property type="entry name" value="Rnase_HI_RT_non_LTR"/>
    <property type="match status" value="1"/>
</dbReference>
<dbReference type="Gene3D" id="3.30.420.10">
    <property type="entry name" value="Ribonuclease H-like superfamily/Ribonuclease H"/>
    <property type="match status" value="1"/>
</dbReference>
<dbReference type="GO" id="GO:0003676">
    <property type="term" value="F:nucleic acid binding"/>
    <property type="evidence" value="ECO:0007669"/>
    <property type="project" value="InterPro"/>
</dbReference>
<feature type="transmembrane region" description="Helical" evidence="1">
    <location>
        <begin position="291"/>
        <end position="313"/>
    </location>
</feature>
<evidence type="ECO:0000259" key="2">
    <source>
        <dbReference type="PROSITE" id="PS50879"/>
    </source>
</evidence>
<dbReference type="InterPro" id="IPR012337">
    <property type="entry name" value="RNaseH-like_sf"/>
</dbReference>
<dbReference type="Proteomes" id="UP001054837">
    <property type="component" value="Unassembled WGS sequence"/>
</dbReference>
<evidence type="ECO:0000256" key="1">
    <source>
        <dbReference type="SAM" id="Phobius"/>
    </source>
</evidence>
<feature type="domain" description="RNase H type-1" evidence="2">
    <location>
        <begin position="1"/>
        <end position="117"/>
    </location>
</feature>
<name>A0AAV4NS81_9ARAC</name>
<dbReference type="PROSITE" id="PS50879">
    <property type="entry name" value="RNASE_H_1"/>
    <property type="match status" value="1"/>
</dbReference>
<dbReference type="AlphaFoldDB" id="A0AAV4NS81"/>
<dbReference type="GO" id="GO:0004523">
    <property type="term" value="F:RNA-DNA hybrid ribonuclease activity"/>
    <property type="evidence" value="ECO:0007669"/>
    <property type="project" value="InterPro"/>
</dbReference>
<proteinExistence type="predicted"/>
<dbReference type="InterPro" id="IPR002156">
    <property type="entry name" value="RNaseH_domain"/>
</dbReference>
<keyword evidence="1" id="KW-0812">Transmembrane</keyword>
<gene>
    <name evidence="3" type="primary">AVEN_128653_1</name>
    <name evidence="3" type="ORF">CDAR_616981</name>
</gene>
<protein>
    <submittedName>
        <fullName evidence="3">RNase H domain-containing protein</fullName>
    </submittedName>
</protein>
<accession>A0AAV4NS81</accession>
<dbReference type="InterPro" id="IPR036397">
    <property type="entry name" value="RNaseH_sf"/>
</dbReference>